<keyword evidence="3" id="KW-1185">Reference proteome</keyword>
<name>A0A9P0ABL1_BEMTA</name>
<dbReference type="EMBL" id="OU963864">
    <property type="protein sequence ID" value="CAH0387389.1"/>
    <property type="molecule type" value="Genomic_DNA"/>
</dbReference>
<dbReference type="KEGG" id="btab:109030572"/>
<evidence type="ECO:0000313" key="2">
    <source>
        <dbReference type="EMBL" id="CAH0387389.1"/>
    </source>
</evidence>
<evidence type="ECO:0000256" key="1">
    <source>
        <dbReference type="SAM" id="MobiDB-lite"/>
    </source>
</evidence>
<sequence length="265" mass="29597">MSILGQKDEVMGETPAPKAVKGKQAKKEGVKTLAKKTVSTKKNKPNKQKKKESKSAVLSEKKNSMSSLKVLKNQLWMKVVKELAGRANLIPIHQEILKKLVGRTCVPQHKDRFGTFVGSCLKIDKEKHGASIGDLFMMLKKAFKKHCQTAGLQKAAVAATQVKKEEETKKPSKKVVDRSHLTKSQRKRLRRTERQKLARARDGILKPSTKKGKKSNQNSKSNKSVGKKGSVQKIKTPKKKVMNKGPKKDNKGKQNETKAVKMEVE</sequence>
<evidence type="ECO:0000313" key="3">
    <source>
        <dbReference type="Proteomes" id="UP001152759"/>
    </source>
</evidence>
<gene>
    <name evidence="2" type="ORF">BEMITA_LOCUS6412</name>
</gene>
<feature type="region of interest" description="Disordered" evidence="1">
    <location>
        <begin position="161"/>
        <end position="265"/>
    </location>
</feature>
<feature type="compositionally biased region" description="Basic and acidic residues" evidence="1">
    <location>
        <begin position="246"/>
        <end position="265"/>
    </location>
</feature>
<accession>A0A9P0ABL1</accession>
<reference evidence="2" key="1">
    <citation type="submission" date="2021-12" db="EMBL/GenBank/DDBJ databases">
        <authorList>
            <person name="King R."/>
        </authorList>
    </citation>
    <scope>NUCLEOTIDE SEQUENCE</scope>
</reference>
<protein>
    <submittedName>
        <fullName evidence="2">Uncharacterized protein</fullName>
    </submittedName>
</protein>
<feature type="compositionally biased region" description="Basic and acidic residues" evidence="1">
    <location>
        <begin position="162"/>
        <end position="180"/>
    </location>
</feature>
<feature type="compositionally biased region" description="Basic and acidic residues" evidence="1">
    <location>
        <begin position="192"/>
        <end position="204"/>
    </location>
</feature>
<dbReference type="AlphaFoldDB" id="A0A9P0ABL1"/>
<feature type="compositionally biased region" description="Basic and acidic residues" evidence="1">
    <location>
        <begin position="1"/>
        <end position="10"/>
    </location>
</feature>
<feature type="compositionally biased region" description="Low complexity" evidence="1">
    <location>
        <begin position="215"/>
        <end position="233"/>
    </location>
</feature>
<dbReference type="Proteomes" id="UP001152759">
    <property type="component" value="Chromosome 3"/>
</dbReference>
<feature type="region of interest" description="Disordered" evidence="1">
    <location>
        <begin position="1"/>
        <end position="60"/>
    </location>
</feature>
<organism evidence="2 3">
    <name type="scientific">Bemisia tabaci</name>
    <name type="common">Sweetpotato whitefly</name>
    <name type="synonym">Aleurodes tabaci</name>
    <dbReference type="NCBI Taxonomy" id="7038"/>
    <lineage>
        <taxon>Eukaryota</taxon>
        <taxon>Metazoa</taxon>
        <taxon>Ecdysozoa</taxon>
        <taxon>Arthropoda</taxon>
        <taxon>Hexapoda</taxon>
        <taxon>Insecta</taxon>
        <taxon>Pterygota</taxon>
        <taxon>Neoptera</taxon>
        <taxon>Paraneoptera</taxon>
        <taxon>Hemiptera</taxon>
        <taxon>Sternorrhyncha</taxon>
        <taxon>Aleyrodoidea</taxon>
        <taxon>Aleyrodidae</taxon>
        <taxon>Aleyrodinae</taxon>
        <taxon>Bemisia</taxon>
    </lineage>
</organism>
<feature type="compositionally biased region" description="Basic residues" evidence="1">
    <location>
        <begin position="38"/>
        <end position="52"/>
    </location>
</feature>
<feature type="compositionally biased region" description="Basic residues" evidence="1">
    <location>
        <begin position="181"/>
        <end position="191"/>
    </location>
</feature>
<proteinExistence type="predicted"/>